<feature type="compositionally biased region" description="Acidic residues" evidence="1">
    <location>
        <begin position="101"/>
        <end position="110"/>
    </location>
</feature>
<dbReference type="EMBL" id="CAWUHD010000075">
    <property type="protein sequence ID" value="CAK7227893.1"/>
    <property type="molecule type" value="Genomic_DNA"/>
</dbReference>
<dbReference type="PANTHER" id="PTHR28199:SF1">
    <property type="entry name" value="PROCESSING OF GAS1 AND ALP PROTEIN 2"/>
    <property type="match status" value="1"/>
</dbReference>
<feature type="transmembrane region" description="Helical" evidence="2">
    <location>
        <begin position="31"/>
        <end position="48"/>
    </location>
</feature>
<keyword evidence="2" id="KW-0472">Membrane</keyword>
<organism evidence="3 4">
    <name type="scientific">Sporothrix eucalyptigena</name>
    <dbReference type="NCBI Taxonomy" id="1812306"/>
    <lineage>
        <taxon>Eukaryota</taxon>
        <taxon>Fungi</taxon>
        <taxon>Dikarya</taxon>
        <taxon>Ascomycota</taxon>
        <taxon>Pezizomycotina</taxon>
        <taxon>Sordariomycetes</taxon>
        <taxon>Sordariomycetidae</taxon>
        <taxon>Ophiostomatales</taxon>
        <taxon>Ophiostomataceae</taxon>
        <taxon>Sporothrix</taxon>
    </lineage>
</organism>
<keyword evidence="2" id="KW-0812">Transmembrane</keyword>
<name>A0ABP0C793_9PEZI</name>
<dbReference type="InterPro" id="IPR011431">
    <property type="entry name" value="Trafficking_Pga2"/>
</dbReference>
<evidence type="ECO:0000256" key="2">
    <source>
        <dbReference type="SAM" id="Phobius"/>
    </source>
</evidence>
<feature type="region of interest" description="Disordered" evidence="1">
    <location>
        <begin position="83"/>
        <end position="126"/>
    </location>
</feature>
<protein>
    <recommendedName>
        <fullName evidence="5">DUF1531-domain-containing protein</fullName>
    </recommendedName>
</protein>
<dbReference type="PANTHER" id="PTHR28199">
    <property type="entry name" value="PROCESSING OF GAS1 AND ALP PROTEIN 2"/>
    <property type="match status" value="1"/>
</dbReference>
<dbReference type="Proteomes" id="UP001642482">
    <property type="component" value="Unassembled WGS sequence"/>
</dbReference>
<proteinExistence type="predicted"/>
<comment type="caution">
    <text evidence="3">The sequence shown here is derived from an EMBL/GenBank/DDBJ whole genome shotgun (WGS) entry which is preliminary data.</text>
</comment>
<evidence type="ECO:0000313" key="3">
    <source>
        <dbReference type="EMBL" id="CAK7227893.1"/>
    </source>
</evidence>
<gene>
    <name evidence="3" type="ORF">SEUCBS140593_006729</name>
</gene>
<keyword evidence="2" id="KW-1133">Transmembrane helix</keyword>
<evidence type="ECO:0000313" key="4">
    <source>
        <dbReference type="Proteomes" id="UP001642482"/>
    </source>
</evidence>
<evidence type="ECO:0008006" key="5">
    <source>
        <dbReference type="Google" id="ProtNLM"/>
    </source>
</evidence>
<dbReference type="Pfam" id="PF07543">
    <property type="entry name" value="PGA2"/>
    <property type="match status" value="1"/>
</dbReference>
<sequence length="161" mass="17518">MAGLGDVASMVGNRFVNNISGSFGSLTIHQWIRLVVIAGAYMLLRPYLIKLGSRFQMKQHEADEKASLEEAAAIAAGKKAPLSANDLRGGAAKKAPQQPESDPDDSDDDVPGAVVSGTDWGKTARKRQRRVLRKMLEAHEQALVDAQADDEDKDIEEFLED</sequence>
<accession>A0ABP0C793</accession>
<dbReference type="PIRSF" id="PIRSF022909">
    <property type="entry name" value="UCP022909"/>
    <property type="match status" value="1"/>
</dbReference>
<evidence type="ECO:0000256" key="1">
    <source>
        <dbReference type="SAM" id="MobiDB-lite"/>
    </source>
</evidence>
<reference evidence="3 4" key="1">
    <citation type="submission" date="2024-01" db="EMBL/GenBank/DDBJ databases">
        <authorList>
            <person name="Allen C."/>
            <person name="Tagirdzhanova G."/>
        </authorList>
    </citation>
    <scope>NUCLEOTIDE SEQUENCE [LARGE SCALE GENOMIC DNA]</scope>
</reference>
<keyword evidence="4" id="KW-1185">Reference proteome</keyword>